<dbReference type="VEuPathDB" id="FungiDB:JI435_003370"/>
<evidence type="ECO:0000313" key="2">
    <source>
        <dbReference type="EMBL" id="EAT91832.1"/>
    </source>
</evidence>
<protein>
    <recommendedName>
        <fullName evidence="4">F-box domain-containing protein</fullName>
    </recommendedName>
</protein>
<dbReference type="EMBL" id="CH445325">
    <property type="protein sequence ID" value="EAT91832.1"/>
    <property type="molecule type" value="Genomic_DNA"/>
</dbReference>
<evidence type="ECO:0000313" key="3">
    <source>
        <dbReference type="Proteomes" id="UP000001055"/>
    </source>
</evidence>
<dbReference type="eggNOG" id="ENOG502TCB7">
    <property type="taxonomic scope" value="Eukaryota"/>
</dbReference>
<organism evidence="2 3">
    <name type="scientific">Phaeosphaeria nodorum (strain SN15 / ATCC MYA-4574 / FGSC 10173)</name>
    <name type="common">Glume blotch fungus</name>
    <name type="synonym">Parastagonospora nodorum</name>
    <dbReference type="NCBI Taxonomy" id="321614"/>
    <lineage>
        <taxon>Eukaryota</taxon>
        <taxon>Fungi</taxon>
        <taxon>Dikarya</taxon>
        <taxon>Ascomycota</taxon>
        <taxon>Pezizomycotina</taxon>
        <taxon>Dothideomycetes</taxon>
        <taxon>Pleosporomycetidae</taxon>
        <taxon>Pleosporales</taxon>
        <taxon>Pleosporineae</taxon>
        <taxon>Phaeosphaeriaceae</taxon>
        <taxon>Parastagonospora</taxon>
    </lineage>
</organism>
<dbReference type="Proteomes" id="UP000001055">
    <property type="component" value="Unassembled WGS sequence"/>
</dbReference>
<reference evidence="3" key="1">
    <citation type="journal article" date="2007" name="Plant Cell">
        <title>Dothideomycete-plant interactions illuminated by genome sequencing and EST analysis of the wheat pathogen Stagonospora nodorum.</title>
        <authorList>
            <person name="Hane J.K."/>
            <person name="Lowe R.G."/>
            <person name="Solomon P.S."/>
            <person name="Tan K.C."/>
            <person name="Schoch C.L."/>
            <person name="Spatafora J.W."/>
            <person name="Crous P.W."/>
            <person name="Kodira C."/>
            <person name="Birren B.W."/>
            <person name="Galagan J.E."/>
            <person name="Torriani S.F."/>
            <person name="McDonald B.A."/>
            <person name="Oliver R.P."/>
        </authorList>
    </citation>
    <scope>NUCLEOTIDE SEQUENCE [LARGE SCALE GENOMIC DNA]</scope>
    <source>
        <strain evidence="3">SN15 / ATCC MYA-4574 / FGSC 10173</strain>
    </source>
</reference>
<dbReference type="OMA" id="PWSPVHF"/>
<dbReference type="InParanoid" id="Q0V6M7"/>
<dbReference type="InterPro" id="IPR038883">
    <property type="entry name" value="AN11006-like"/>
</dbReference>
<dbReference type="KEGG" id="pno:SNOG_00337"/>
<dbReference type="HOGENOM" id="CLU_080201_0_0_1"/>
<gene>
    <name evidence="2" type="ORF">SNOG_00337</name>
</gene>
<dbReference type="PANTHER" id="PTHR42085:SF1">
    <property type="entry name" value="F-BOX DOMAIN-CONTAINING PROTEIN"/>
    <property type="match status" value="1"/>
</dbReference>
<dbReference type="RefSeq" id="XP_001791027.1">
    <property type="nucleotide sequence ID" value="XM_001790975.1"/>
</dbReference>
<name>Q0V6M7_PHANO</name>
<evidence type="ECO:0008006" key="4">
    <source>
        <dbReference type="Google" id="ProtNLM"/>
    </source>
</evidence>
<accession>Q0V6M7</accession>
<proteinExistence type="predicted"/>
<dbReference type="AlphaFoldDB" id="Q0V6M7"/>
<dbReference type="GeneID" id="5968473"/>
<feature type="region of interest" description="Disordered" evidence="1">
    <location>
        <begin position="299"/>
        <end position="338"/>
    </location>
</feature>
<sequence length="338" mass="38504">MFETVALPANLQPQSTLVNLPAEIKHQIFKACLTFDDVISDPTVRGGTQRRPVQSFNVAILQTCQRLYHEIDRRPLFSQNTFRFTSVETARSFLKTLDDRYRESVHDIEIDICKVDSSLARDWLRYLAWGNGPWDSTSCSLHMDAPNLKTLRLNFESWPRVSMFRTELWILLRQMMATVRRLERIMVVGASKGQAMARRDPWSPAHFVGATDVDFDDLVPCMWKCVEAPANDKIIRWGRKDGRLSLEVVSKNHLLRHVDRAWHSPSVRSQGEGCWPENGSSASQYYACEESYSATTCQSDEQAAPCSHGQQDSEGKMAGPGVDEQLPTKYGKEPEDFD</sequence>
<dbReference type="PANTHER" id="PTHR42085">
    <property type="entry name" value="F-BOX DOMAIN-CONTAINING PROTEIN"/>
    <property type="match status" value="1"/>
</dbReference>
<evidence type="ECO:0000256" key="1">
    <source>
        <dbReference type="SAM" id="MobiDB-lite"/>
    </source>
</evidence>